<dbReference type="CDD" id="cd00887">
    <property type="entry name" value="MoeA"/>
    <property type="match status" value="1"/>
</dbReference>
<dbReference type="SUPFAM" id="SSF63882">
    <property type="entry name" value="MoeA N-terminal region -like"/>
    <property type="match status" value="1"/>
</dbReference>
<dbReference type="Gene3D" id="2.170.190.11">
    <property type="entry name" value="Molybdopterin biosynthesis moea protein, domain 3"/>
    <property type="match status" value="1"/>
</dbReference>
<dbReference type="GO" id="GO:0046872">
    <property type="term" value="F:metal ion binding"/>
    <property type="evidence" value="ECO:0007669"/>
    <property type="project" value="UniProtKB-UniRule"/>
</dbReference>
<reference evidence="7 8" key="1">
    <citation type="submission" date="2019-07" db="EMBL/GenBank/DDBJ databases">
        <title>Cryptosporangium phraense sp. nov., isolated from plant litter.</title>
        <authorList>
            <person name="Suriyachadkun C."/>
        </authorList>
    </citation>
    <scope>NUCLEOTIDE SEQUENCE [LARGE SCALE GENOMIC DNA]</scope>
    <source>
        <strain evidence="7 8">A-T 5661</strain>
    </source>
</reference>
<proteinExistence type="inferred from homology"/>
<comment type="pathway">
    <text evidence="5">Cofactor biosynthesis; molybdopterin biosynthesis.</text>
</comment>
<keyword evidence="5" id="KW-0460">Magnesium</keyword>
<gene>
    <name evidence="7" type="ORF">FL583_08065</name>
</gene>
<dbReference type="InterPro" id="IPR036425">
    <property type="entry name" value="MoaB/Mog-like_dom_sf"/>
</dbReference>
<dbReference type="Gene3D" id="3.40.980.10">
    <property type="entry name" value="MoaB/Mog-like domain"/>
    <property type="match status" value="1"/>
</dbReference>
<keyword evidence="5 7" id="KW-0808">Transferase</keyword>
<dbReference type="Pfam" id="PF03453">
    <property type="entry name" value="MoeA_N"/>
    <property type="match status" value="1"/>
</dbReference>
<sequence>MTLLETRRATEWRTARVRARQLARPTGCESIPLADAAGRVLGAEVCSRTQVPGFDTAAMDGYAVGGPGPWVVVGRVLAGAASPGALAPGTAVEIATGAPVPSGTGAVVPYEESRVDGDLVDASPPRKTHVRRAGEDLRPGDVLATAGSDLSAPLLGLLAQGGADTVSVRRRPSVRLVVTGDEVVQLGLPGPGQVRDALGPLVLALVERAGAARPELVAVPDDHDRLREAIAGSDADVVVVTGSSSVGRADHLHAVLAELGASLHVDGVACRPGHPQVLAERPNGRWVAGLPGNPFAGLVAALTVLVPLLDGLLSRAPRPVFRLPVGGPVSAPGSVTRLVPVRLGDGAAVPVADAGPARLRAAADADGVAVLEPDWTPDQPAEILRW</sequence>
<dbReference type="Pfam" id="PF00994">
    <property type="entry name" value="MoCF_biosynth"/>
    <property type="match status" value="1"/>
</dbReference>
<dbReference type="SMART" id="SM00852">
    <property type="entry name" value="MoCF_biosynth"/>
    <property type="match status" value="1"/>
</dbReference>
<accession>A0A545AWG2</accession>
<evidence type="ECO:0000256" key="1">
    <source>
        <dbReference type="ARBA" id="ARBA00002901"/>
    </source>
</evidence>
<dbReference type="InterPro" id="IPR038987">
    <property type="entry name" value="MoeA-like"/>
</dbReference>
<evidence type="ECO:0000256" key="5">
    <source>
        <dbReference type="RuleBase" id="RU365090"/>
    </source>
</evidence>
<evidence type="ECO:0000313" key="8">
    <source>
        <dbReference type="Proteomes" id="UP000317982"/>
    </source>
</evidence>
<dbReference type="PANTHER" id="PTHR10192:SF5">
    <property type="entry name" value="GEPHYRIN"/>
    <property type="match status" value="1"/>
</dbReference>
<dbReference type="InterPro" id="IPR036688">
    <property type="entry name" value="MoeA_C_domain_IV_sf"/>
</dbReference>
<dbReference type="SUPFAM" id="SSF63867">
    <property type="entry name" value="MoeA C-terminal domain-like"/>
    <property type="match status" value="1"/>
</dbReference>
<dbReference type="EC" id="2.10.1.1" evidence="5"/>
<organism evidence="7 8">
    <name type="scientific">Cryptosporangium phraense</name>
    <dbReference type="NCBI Taxonomy" id="2593070"/>
    <lineage>
        <taxon>Bacteria</taxon>
        <taxon>Bacillati</taxon>
        <taxon>Actinomycetota</taxon>
        <taxon>Actinomycetes</taxon>
        <taxon>Cryptosporangiales</taxon>
        <taxon>Cryptosporangiaceae</taxon>
        <taxon>Cryptosporangium</taxon>
    </lineage>
</organism>
<dbReference type="Gene3D" id="2.40.340.10">
    <property type="entry name" value="MoeA, C-terminal, domain IV"/>
    <property type="match status" value="1"/>
</dbReference>
<dbReference type="EMBL" id="VIRS01000004">
    <property type="protein sequence ID" value="TQS45667.1"/>
    <property type="molecule type" value="Genomic_DNA"/>
</dbReference>
<comment type="cofactor">
    <cofactor evidence="5">
        <name>Mg(2+)</name>
        <dbReference type="ChEBI" id="CHEBI:18420"/>
    </cofactor>
</comment>
<dbReference type="GO" id="GO:0005829">
    <property type="term" value="C:cytosol"/>
    <property type="evidence" value="ECO:0007669"/>
    <property type="project" value="TreeGrafter"/>
</dbReference>
<comment type="caution">
    <text evidence="7">The sequence shown here is derived from an EMBL/GenBank/DDBJ whole genome shotgun (WGS) entry which is preliminary data.</text>
</comment>
<dbReference type="GO" id="GO:0006777">
    <property type="term" value="P:Mo-molybdopterin cofactor biosynthetic process"/>
    <property type="evidence" value="ECO:0007669"/>
    <property type="project" value="UniProtKB-UniRule"/>
</dbReference>
<dbReference type="InterPro" id="IPR005110">
    <property type="entry name" value="MoeA_linker/N"/>
</dbReference>
<evidence type="ECO:0000256" key="2">
    <source>
        <dbReference type="ARBA" id="ARBA00010763"/>
    </source>
</evidence>
<evidence type="ECO:0000256" key="4">
    <source>
        <dbReference type="ARBA" id="ARBA00047317"/>
    </source>
</evidence>
<protein>
    <recommendedName>
        <fullName evidence="5">Molybdopterin molybdenumtransferase</fullName>
        <ecNumber evidence="5">2.10.1.1</ecNumber>
    </recommendedName>
</protein>
<keyword evidence="8" id="KW-1185">Reference proteome</keyword>
<keyword evidence="3 5" id="KW-0500">Molybdenum</keyword>
<dbReference type="Gene3D" id="3.90.105.10">
    <property type="entry name" value="Molybdopterin biosynthesis moea protein, domain 2"/>
    <property type="match status" value="1"/>
</dbReference>
<comment type="similarity">
    <text evidence="2 5">Belongs to the MoeA family.</text>
</comment>
<feature type="domain" description="MoaB/Mog" evidence="6">
    <location>
        <begin position="175"/>
        <end position="311"/>
    </location>
</feature>
<evidence type="ECO:0000256" key="3">
    <source>
        <dbReference type="ARBA" id="ARBA00022505"/>
    </source>
</evidence>
<dbReference type="InterPro" id="IPR036135">
    <property type="entry name" value="MoeA_linker/N_sf"/>
</dbReference>
<comment type="catalytic activity">
    <reaction evidence="4">
        <text>adenylyl-molybdopterin + molybdate = Mo-molybdopterin + AMP + H(+)</text>
        <dbReference type="Rhea" id="RHEA:35047"/>
        <dbReference type="ChEBI" id="CHEBI:15378"/>
        <dbReference type="ChEBI" id="CHEBI:36264"/>
        <dbReference type="ChEBI" id="CHEBI:62727"/>
        <dbReference type="ChEBI" id="CHEBI:71302"/>
        <dbReference type="ChEBI" id="CHEBI:456215"/>
        <dbReference type="EC" id="2.10.1.1"/>
    </reaction>
</comment>
<evidence type="ECO:0000259" key="6">
    <source>
        <dbReference type="SMART" id="SM00852"/>
    </source>
</evidence>
<keyword evidence="5" id="KW-0479">Metal-binding</keyword>
<dbReference type="InParanoid" id="A0A545AWG2"/>
<dbReference type="InterPro" id="IPR001453">
    <property type="entry name" value="MoaB/Mog_dom"/>
</dbReference>
<keyword evidence="5" id="KW-0501">Molybdenum cofactor biosynthesis</keyword>
<dbReference type="RefSeq" id="WP_142703880.1">
    <property type="nucleotide sequence ID" value="NZ_VIRS01000004.1"/>
</dbReference>
<dbReference type="Proteomes" id="UP000317982">
    <property type="component" value="Unassembled WGS sequence"/>
</dbReference>
<comment type="function">
    <text evidence="1 5">Catalyzes the insertion of molybdate into adenylated molybdopterin with the concomitant release of AMP.</text>
</comment>
<dbReference type="PANTHER" id="PTHR10192">
    <property type="entry name" value="MOLYBDOPTERIN BIOSYNTHESIS PROTEIN"/>
    <property type="match status" value="1"/>
</dbReference>
<dbReference type="UniPathway" id="UPA00344"/>
<evidence type="ECO:0000313" key="7">
    <source>
        <dbReference type="EMBL" id="TQS45667.1"/>
    </source>
</evidence>
<dbReference type="GO" id="GO:0061599">
    <property type="term" value="F:molybdopterin molybdotransferase activity"/>
    <property type="evidence" value="ECO:0007669"/>
    <property type="project" value="UniProtKB-UniRule"/>
</dbReference>
<dbReference type="OrthoDB" id="3196725at2"/>
<dbReference type="SUPFAM" id="SSF53218">
    <property type="entry name" value="Molybdenum cofactor biosynthesis proteins"/>
    <property type="match status" value="1"/>
</dbReference>
<name>A0A545AWG2_9ACTN</name>
<dbReference type="AlphaFoldDB" id="A0A545AWG2"/>